<evidence type="ECO:0000256" key="2">
    <source>
        <dbReference type="ARBA" id="ARBA00023242"/>
    </source>
</evidence>
<comment type="subcellular location">
    <subcellularLocation>
        <location evidence="1">Nucleus</location>
    </subcellularLocation>
</comment>
<protein>
    <submittedName>
        <fullName evidence="4">Nuclear transcription factor Y subunit C-7, putative</fullName>
    </submittedName>
</protein>
<dbReference type="AlphaFoldDB" id="A0A0A1UAN7"/>
<organism evidence="4 5">
    <name type="scientific">Entamoeba invadens IP1</name>
    <dbReference type="NCBI Taxonomy" id="370355"/>
    <lineage>
        <taxon>Eukaryota</taxon>
        <taxon>Amoebozoa</taxon>
        <taxon>Evosea</taxon>
        <taxon>Archamoebae</taxon>
        <taxon>Mastigamoebida</taxon>
        <taxon>Entamoebidae</taxon>
        <taxon>Entamoeba</taxon>
    </lineage>
</organism>
<dbReference type="VEuPathDB" id="AmoebaDB:EIN_380690"/>
<dbReference type="PANTHER" id="PTHR10252">
    <property type="entry name" value="HISTONE-LIKE TRANSCRIPTION FACTOR CCAAT-RELATED"/>
    <property type="match status" value="1"/>
</dbReference>
<name>A0A0A1UAN7_ENTIV</name>
<reference evidence="4 5" key="1">
    <citation type="submission" date="2012-10" db="EMBL/GenBank/DDBJ databases">
        <authorList>
            <person name="Zafar N."/>
            <person name="Inman J."/>
            <person name="Hall N."/>
            <person name="Lorenzi H."/>
            <person name="Caler E."/>
        </authorList>
    </citation>
    <scope>NUCLEOTIDE SEQUENCE [LARGE SCALE GENOMIC DNA]</scope>
    <source>
        <strain evidence="4 5">IP1</strain>
    </source>
</reference>
<proteinExistence type="predicted"/>
<dbReference type="RefSeq" id="XP_004258893.1">
    <property type="nucleotide sequence ID" value="XM_004258845.1"/>
</dbReference>
<dbReference type="GO" id="GO:0006261">
    <property type="term" value="P:DNA-templated DNA replication"/>
    <property type="evidence" value="ECO:0007669"/>
    <property type="project" value="TreeGrafter"/>
</dbReference>
<accession>A0A0A1UAN7</accession>
<dbReference type="SUPFAM" id="SSF47113">
    <property type="entry name" value="Histone-fold"/>
    <property type="match status" value="1"/>
</dbReference>
<dbReference type="InterPro" id="IPR003958">
    <property type="entry name" value="CBFA_NFYB_domain"/>
</dbReference>
<gene>
    <name evidence="4" type="ORF">EIN_380690</name>
</gene>
<dbReference type="Gene3D" id="1.10.20.10">
    <property type="entry name" value="Histone, subunit A"/>
    <property type="match status" value="1"/>
</dbReference>
<dbReference type="InterPro" id="IPR009072">
    <property type="entry name" value="Histone-fold"/>
</dbReference>
<dbReference type="EMBL" id="KB206395">
    <property type="protein sequence ID" value="ELP92122.1"/>
    <property type="molecule type" value="Genomic_DNA"/>
</dbReference>
<evidence type="ECO:0000313" key="4">
    <source>
        <dbReference type="EMBL" id="ELP92122.1"/>
    </source>
</evidence>
<dbReference type="CDD" id="cd22908">
    <property type="entry name" value="HFD_NFYC-like"/>
    <property type="match status" value="1"/>
</dbReference>
<dbReference type="GeneID" id="14891150"/>
<keyword evidence="5" id="KW-1185">Reference proteome</keyword>
<dbReference type="InterPro" id="IPR050568">
    <property type="entry name" value="Transcr_DNA_Rep_Reg"/>
</dbReference>
<dbReference type="GO" id="GO:0046982">
    <property type="term" value="F:protein heterodimerization activity"/>
    <property type="evidence" value="ECO:0007669"/>
    <property type="project" value="InterPro"/>
</dbReference>
<dbReference type="Pfam" id="PF00808">
    <property type="entry name" value="CBFD_NFYB_HMF"/>
    <property type="match status" value="1"/>
</dbReference>
<evidence type="ECO:0000256" key="1">
    <source>
        <dbReference type="ARBA" id="ARBA00004123"/>
    </source>
</evidence>
<feature type="domain" description="Transcription factor CBF/NF-Y/archaeal histone" evidence="3">
    <location>
        <begin position="136"/>
        <end position="195"/>
    </location>
</feature>
<dbReference type="KEGG" id="eiv:EIN_380690"/>
<evidence type="ECO:0000313" key="5">
    <source>
        <dbReference type="Proteomes" id="UP000014680"/>
    </source>
</evidence>
<dbReference type="OrthoDB" id="30101at2759"/>
<sequence>MQSPSKTPLSPPFLKDEQLDQSTLLEKDNYYDPHSRSQSVQYQMVQNCGLPRESDSMITPYNSYNMYQPQEPKRDDSQLFSYIVDPKARMPPSQNWYINPTPLDQKVKPKVRCVGEDFWQKRMSESEKRDFKKKPFPPARIRKLMKIATDKKHVKTETVELLSRACELFIMDLTTRASVVTSEAKRKVIKKEDIVESITGDEQFDFLFDLLPKT</sequence>
<dbReference type="PANTHER" id="PTHR10252:SF54">
    <property type="entry name" value="CHROMATIN ACCESSIBILITY COMPLEX PROTEIN 1"/>
    <property type="match status" value="1"/>
</dbReference>
<keyword evidence="2" id="KW-0539">Nucleus</keyword>
<evidence type="ECO:0000259" key="3">
    <source>
        <dbReference type="Pfam" id="PF00808"/>
    </source>
</evidence>
<dbReference type="Proteomes" id="UP000014680">
    <property type="component" value="Unassembled WGS sequence"/>
</dbReference>
<dbReference type="GO" id="GO:0008623">
    <property type="term" value="C:CHRAC"/>
    <property type="evidence" value="ECO:0007669"/>
    <property type="project" value="TreeGrafter"/>
</dbReference>